<comment type="caution">
    <text evidence="2">The sequence shown here is derived from an EMBL/GenBank/DDBJ whole genome shotgun (WGS) entry which is preliminary data.</text>
</comment>
<evidence type="ECO:0000259" key="1">
    <source>
        <dbReference type="Pfam" id="PF08245"/>
    </source>
</evidence>
<dbReference type="OrthoDB" id="533138at2759"/>
<evidence type="ECO:0000313" key="3">
    <source>
        <dbReference type="Proteomes" id="UP000655225"/>
    </source>
</evidence>
<name>A0A834YVP8_TETSI</name>
<organism evidence="2 3">
    <name type="scientific">Tetracentron sinense</name>
    <name type="common">Spur-leaf</name>
    <dbReference type="NCBI Taxonomy" id="13715"/>
    <lineage>
        <taxon>Eukaryota</taxon>
        <taxon>Viridiplantae</taxon>
        <taxon>Streptophyta</taxon>
        <taxon>Embryophyta</taxon>
        <taxon>Tracheophyta</taxon>
        <taxon>Spermatophyta</taxon>
        <taxon>Magnoliopsida</taxon>
        <taxon>Trochodendrales</taxon>
        <taxon>Trochodendraceae</taxon>
        <taxon>Tetracentron</taxon>
    </lineage>
</organism>
<evidence type="ECO:0000313" key="2">
    <source>
        <dbReference type="EMBL" id="KAF8394395.1"/>
    </source>
</evidence>
<dbReference type="GO" id="GO:0016881">
    <property type="term" value="F:acid-amino acid ligase activity"/>
    <property type="evidence" value="ECO:0007669"/>
    <property type="project" value="InterPro"/>
</dbReference>
<sequence length="426" mass="47616">MAPHNPDSVNVENSGDDLFGEINRAIALKRMEFVKQGLLKPNLKKEKAVSDVGIEGIEVVEAEEVVDLEEIKEFQGFILILEEPHKQNQVKFSDEAQMVEPKFKMILAELLDKRGSVAVVASIEICIDETLRCKALVIVENTTVVLPALAASFYRNCLRIAYYMHGENKLESPNTTPNAVLLQKLMAKMLHNGTEAVVMEASSNGLALGRCNENKSTGVHPLKFELSLFETLVLINAPQGILEISFGLLGRHNIYNILAVVAVGIAFGAPLEDIVRGIEDIDGVPGRCKLIDEEQAFGVIVDYAHTLEACLNYLMLLGEDYLKYGENDYYLPLPNGHRLFLHDIIWLAVQAAVAMCEEVSFINVAAYMLHVVAGKGHETYQIEGYKKEFFDVWEECREALHYVDELHQAGIDTSEFLWRLVNLLLL</sequence>
<dbReference type="PANTHER" id="PTHR23135">
    <property type="entry name" value="MUR LIGASE FAMILY MEMBER"/>
    <property type="match status" value="1"/>
</dbReference>
<keyword evidence="3" id="KW-1185">Reference proteome</keyword>
<dbReference type="EMBL" id="JABCRI010000014">
    <property type="protein sequence ID" value="KAF8394395.1"/>
    <property type="molecule type" value="Genomic_DNA"/>
</dbReference>
<dbReference type="SUPFAM" id="SSF53623">
    <property type="entry name" value="MurD-like peptide ligases, catalytic domain"/>
    <property type="match status" value="1"/>
</dbReference>
<feature type="domain" description="Mur ligase central" evidence="1">
    <location>
        <begin position="165"/>
        <end position="212"/>
    </location>
</feature>
<dbReference type="PANTHER" id="PTHR23135:SF4">
    <property type="entry name" value="UDP-N-ACETYLMURAMOYL-L-ALANYL-D-GLUTAMATE--2,6-DIAMINOPIMELATE LIGASE MURE HOMOLOG, CHLOROPLASTIC"/>
    <property type="match status" value="1"/>
</dbReference>
<gene>
    <name evidence="2" type="ORF">HHK36_020603</name>
</gene>
<dbReference type="GO" id="GO:0005524">
    <property type="term" value="F:ATP binding"/>
    <property type="evidence" value="ECO:0007669"/>
    <property type="project" value="InterPro"/>
</dbReference>
<reference evidence="2 3" key="1">
    <citation type="submission" date="2020-04" db="EMBL/GenBank/DDBJ databases">
        <title>Plant Genome Project.</title>
        <authorList>
            <person name="Zhang R.-G."/>
        </authorList>
    </citation>
    <scope>NUCLEOTIDE SEQUENCE [LARGE SCALE GENOMIC DNA]</scope>
    <source>
        <strain evidence="2">YNK0</strain>
        <tissue evidence="2">Leaf</tissue>
    </source>
</reference>
<dbReference type="AlphaFoldDB" id="A0A834YVP8"/>
<dbReference type="SUPFAM" id="SSF53244">
    <property type="entry name" value="MurD-like peptide ligases, peptide-binding domain"/>
    <property type="match status" value="1"/>
</dbReference>
<accession>A0A834YVP8</accession>
<dbReference type="Gene3D" id="3.40.1190.10">
    <property type="entry name" value="Mur-like, catalytic domain"/>
    <property type="match status" value="2"/>
</dbReference>
<proteinExistence type="predicted"/>
<dbReference type="InterPro" id="IPR013221">
    <property type="entry name" value="Mur_ligase_cen"/>
</dbReference>
<protein>
    <recommendedName>
        <fullName evidence="1">Mur ligase central domain-containing protein</fullName>
    </recommendedName>
</protein>
<dbReference type="InterPro" id="IPR036565">
    <property type="entry name" value="Mur-like_cat_sf"/>
</dbReference>
<dbReference type="Pfam" id="PF08245">
    <property type="entry name" value="Mur_ligase_M"/>
    <property type="match status" value="1"/>
</dbReference>
<dbReference type="Proteomes" id="UP000655225">
    <property type="component" value="Unassembled WGS sequence"/>
</dbReference>
<dbReference type="InterPro" id="IPR036615">
    <property type="entry name" value="Mur_ligase_C_dom_sf"/>
</dbReference>
<dbReference type="OMA" id="ASIEICI"/>